<proteinExistence type="predicted"/>
<feature type="transmembrane region" description="Helical" evidence="1">
    <location>
        <begin position="157"/>
        <end position="175"/>
    </location>
</feature>
<keyword evidence="1" id="KW-1133">Transmembrane helix</keyword>
<evidence type="ECO:0000256" key="1">
    <source>
        <dbReference type="SAM" id="Phobius"/>
    </source>
</evidence>
<keyword evidence="1" id="KW-0812">Transmembrane</keyword>
<gene>
    <name evidence="2" type="ORF">K435DRAFT_871496</name>
</gene>
<dbReference type="EMBL" id="ML179677">
    <property type="protein sequence ID" value="THU83214.1"/>
    <property type="molecule type" value="Genomic_DNA"/>
</dbReference>
<evidence type="ECO:0000313" key="3">
    <source>
        <dbReference type="Proteomes" id="UP000297245"/>
    </source>
</evidence>
<sequence length="226" mass="24859">MSNAFCSQYETTSVVDPTPTIYDSATAQPPNLRNRANTRSVCQIYTQNNEAPTNERSTPVQSPPLSYAVVIATRESTQFDETSKTQGAPDHSGESPKLLFTVSHFRDKIIIDSMAIDSKDAPVISIHSNGLTIASVSLKKSKSKSRVTSTTYKSLRAFIRTLFLPCAFIMVLLFPDIYPAMVDWLQEQTDAFAFFGTGMQHAASSKLAAAVLQYVVFAFIVTMSVH</sequence>
<accession>A0A4S8L3V4</accession>
<dbReference type="Proteomes" id="UP000297245">
    <property type="component" value="Unassembled WGS sequence"/>
</dbReference>
<reference evidence="2 3" key="1">
    <citation type="journal article" date="2019" name="Nat. Ecol. Evol.">
        <title>Megaphylogeny resolves global patterns of mushroom evolution.</title>
        <authorList>
            <person name="Varga T."/>
            <person name="Krizsan K."/>
            <person name="Foldi C."/>
            <person name="Dima B."/>
            <person name="Sanchez-Garcia M."/>
            <person name="Sanchez-Ramirez S."/>
            <person name="Szollosi G.J."/>
            <person name="Szarkandi J.G."/>
            <person name="Papp V."/>
            <person name="Albert L."/>
            <person name="Andreopoulos W."/>
            <person name="Angelini C."/>
            <person name="Antonin V."/>
            <person name="Barry K.W."/>
            <person name="Bougher N.L."/>
            <person name="Buchanan P."/>
            <person name="Buyck B."/>
            <person name="Bense V."/>
            <person name="Catcheside P."/>
            <person name="Chovatia M."/>
            <person name="Cooper J."/>
            <person name="Damon W."/>
            <person name="Desjardin D."/>
            <person name="Finy P."/>
            <person name="Geml J."/>
            <person name="Haridas S."/>
            <person name="Hughes K."/>
            <person name="Justo A."/>
            <person name="Karasinski D."/>
            <person name="Kautmanova I."/>
            <person name="Kiss B."/>
            <person name="Kocsube S."/>
            <person name="Kotiranta H."/>
            <person name="LaButti K.M."/>
            <person name="Lechner B.E."/>
            <person name="Liimatainen K."/>
            <person name="Lipzen A."/>
            <person name="Lukacs Z."/>
            <person name="Mihaltcheva S."/>
            <person name="Morgado L.N."/>
            <person name="Niskanen T."/>
            <person name="Noordeloos M.E."/>
            <person name="Ohm R.A."/>
            <person name="Ortiz-Santana B."/>
            <person name="Ovrebo C."/>
            <person name="Racz N."/>
            <person name="Riley R."/>
            <person name="Savchenko A."/>
            <person name="Shiryaev A."/>
            <person name="Soop K."/>
            <person name="Spirin V."/>
            <person name="Szebenyi C."/>
            <person name="Tomsovsky M."/>
            <person name="Tulloss R.E."/>
            <person name="Uehling J."/>
            <person name="Grigoriev I.V."/>
            <person name="Vagvolgyi C."/>
            <person name="Papp T."/>
            <person name="Martin F.M."/>
            <person name="Miettinen O."/>
            <person name="Hibbett D.S."/>
            <person name="Nagy L.G."/>
        </authorList>
    </citation>
    <scope>NUCLEOTIDE SEQUENCE [LARGE SCALE GENOMIC DNA]</scope>
    <source>
        <strain evidence="2 3">CBS 962.96</strain>
    </source>
</reference>
<protein>
    <submittedName>
        <fullName evidence="2">Uncharacterized protein</fullName>
    </submittedName>
</protein>
<keyword evidence="1" id="KW-0472">Membrane</keyword>
<evidence type="ECO:0000313" key="2">
    <source>
        <dbReference type="EMBL" id="THU83214.1"/>
    </source>
</evidence>
<dbReference type="AlphaFoldDB" id="A0A4S8L3V4"/>
<name>A0A4S8L3V4_DENBC</name>
<organism evidence="2 3">
    <name type="scientific">Dendrothele bispora (strain CBS 962.96)</name>
    <dbReference type="NCBI Taxonomy" id="1314807"/>
    <lineage>
        <taxon>Eukaryota</taxon>
        <taxon>Fungi</taxon>
        <taxon>Dikarya</taxon>
        <taxon>Basidiomycota</taxon>
        <taxon>Agaricomycotina</taxon>
        <taxon>Agaricomycetes</taxon>
        <taxon>Agaricomycetidae</taxon>
        <taxon>Agaricales</taxon>
        <taxon>Agaricales incertae sedis</taxon>
        <taxon>Dendrothele</taxon>
    </lineage>
</organism>
<keyword evidence="3" id="KW-1185">Reference proteome</keyword>
<feature type="transmembrane region" description="Helical" evidence="1">
    <location>
        <begin position="207"/>
        <end position="225"/>
    </location>
</feature>